<proteinExistence type="predicted"/>
<keyword evidence="3" id="KW-1185">Reference proteome</keyword>
<gene>
    <name evidence="2" type="primary">fam32</name>
    <name evidence="2" type="ORF">PPL_02654</name>
</gene>
<sequence length="175" mass="19042">MSKYDNIVGGKLKLKGAAVPLKPSFDGKKKKKKSKIRKVDDESNDDINNAGAIPTTGLTESEIKHKKQQERLEAKRIESMIKNSHKEKVEEYNRKLGNLPEHNDIPKAKSLTSLGNVGNTSSLTKNFGSSNGNSSSQSSIDTASCCYHYNHCGGGINIDIDININIGHGGRRCGC</sequence>
<comment type="caution">
    <text evidence="2">The sequence shown here is derived from an EMBL/GenBank/DDBJ whole genome shotgun (WGS) entry which is preliminary data.</text>
</comment>
<dbReference type="PANTHER" id="PTHR13282:SF6">
    <property type="entry name" value="PROTEIN FAM32A"/>
    <property type="match status" value="1"/>
</dbReference>
<accession>D3B2P0</accession>
<dbReference type="PANTHER" id="PTHR13282">
    <property type="entry name" value="PROTEIN FAM32A"/>
    <property type="match status" value="1"/>
</dbReference>
<dbReference type="EMBL" id="ADBJ01000010">
    <property type="protein sequence ID" value="EFA83588.1"/>
    <property type="molecule type" value="Genomic_DNA"/>
</dbReference>
<dbReference type="GeneID" id="31358177"/>
<dbReference type="InParanoid" id="D3B2P0"/>
<dbReference type="GO" id="GO:0005730">
    <property type="term" value="C:nucleolus"/>
    <property type="evidence" value="ECO:0007669"/>
    <property type="project" value="TreeGrafter"/>
</dbReference>
<evidence type="ECO:0000313" key="3">
    <source>
        <dbReference type="Proteomes" id="UP000001396"/>
    </source>
</evidence>
<evidence type="ECO:0000313" key="2">
    <source>
        <dbReference type="EMBL" id="EFA83588.1"/>
    </source>
</evidence>
<dbReference type="RefSeq" id="XP_020435705.1">
    <property type="nucleotide sequence ID" value="XM_020573633.1"/>
</dbReference>
<evidence type="ECO:0000256" key="1">
    <source>
        <dbReference type="SAM" id="MobiDB-lite"/>
    </source>
</evidence>
<reference evidence="2 3" key="1">
    <citation type="journal article" date="2011" name="Genome Res.">
        <title>Phylogeny-wide analysis of social amoeba genomes highlights ancient origins for complex intercellular communication.</title>
        <authorList>
            <person name="Heidel A.J."/>
            <person name="Lawal H.M."/>
            <person name="Felder M."/>
            <person name="Schilde C."/>
            <person name="Helps N.R."/>
            <person name="Tunggal B."/>
            <person name="Rivero F."/>
            <person name="John U."/>
            <person name="Schleicher M."/>
            <person name="Eichinger L."/>
            <person name="Platzer M."/>
            <person name="Noegel A.A."/>
            <person name="Schaap P."/>
            <person name="Gloeckner G."/>
        </authorList>
    </citation>
    <scope>NUCLEOTIDE SEQUENCE [LARGE SCALE GENOMIC DNA]</scope>
    <source>
        <strain evidence="3">ATCC 26659 / Pp 5 / PN500</strain>
    </source>
</reference>
<organism evidence="2 3">
    <name type="scientific">Heterostelium pallidum (strain ATCC 26659 / Pp 5 / PN500)</name>
    <name type="common">Cellular slime mold</name>
    <name type="synonym">Polysphondylium pallidum</name>
    <dbReference type="NCBI Taxonomy" id="670386"/>
    <lineage>
        <taxon>Eukaryota</taxon>
        <taxon>Amoebozoa</taxon>
        <taxon>Evosea</taxon>
        <taxon>Eumycetozoa</taxon>
        <taxon>Dictyostelia</taxon>
        <taxon>Acytosteliales</taxon>
        <taxon>Acytosteliaceae</taxon>
        <taxon>Heterostelium</taxon>
    </lineage>
</organism>
<dbReference type="STRING" id="670386.D3B2P0"/>
<dbReference type="Pfam" id="PF08555">
    <property type="entry name" value="FAM32A"/>
    <property type="match status" value="1"/>
</dbReference>
<feature type="region of interest" description="Disordered" evidence="1">
    <location>
        <begin position="18"/>
        <end position="70"/>
    </location>
</feature>
<name>D3B2P0_HETP5</name>
<dbReference type="InterPro" id="IPR013865">
    <property type="entry name" value="FAM32A"/>
</dbReference>
<dbReference type="AlphaFoldDB" id="D3B2P0"/>
<protein>
    <submittedName>
        <fullName evidence="2">DUF1754 family protein</fullName>
    </submittedName>
</protein>
<dbReference type="Proteomes" id="UP000001396">
    <property type="component" value="Unassembled WGS sequence"/>
</dbReference>